<accession>A0A0M2NWZ4</accession>
<dbReference type="AlphaFoldDB" id="A0A0M2NWZ4"/>
<evidence type="ECO:0000259" key="10">
    <source>
        <dbReference type="Pfam" id="PF16916"/>
    </source>
</evidence>
<dbReference type="InterPro" id="IPR050681">
    <property type="entry name" value="CDF/SLC30A"/>
</dbReference>
<dbReference type="Pfam" id="PF16916">
    <property type="entry name" value="ZT_dimer"/>
    <property type="match status" value="1"/>
</dbReference>
<keyword evidence="4 8" id="KW-0812">Transmembrane</keyword>
<sequence>MSRREYFHHVDHRKKQQNSKLTLWITFFITLIFTIVEFVGGVLSNSLALLSDSFHMLSDVIALSLSMVAIYFATKKPTSRFTFGYLRLEILAAFLNGLALMIISLWILYEAVKRMIYQQPIESGVMVIIATIGLFVNIVLTIVLVRSLKQEDNINVQSALWHFMGDLLNSISVIVAVVLIHITGWQMIDPLISIFISLIILRGGWKIARNAWLVLMEAVPEKFDTDKVIADMKSIKGIDDVHEFHLWSITTEHFSLSAHVVLSSQSEIESYEVINNVSKLLENKHNIKHTTLQIENLSINSHSKTYYENLKS</sequence>
<dbReference type="EMBL" id="LAKJ01000019">
    <property type="protein sequence ID" value="KKI63034.1"/>
    <property type="molecule type" value="Genomic_DNA"/>
</dbReference>
<evidence type="ECO:0000256" key="3">
    <source>
        <dbReference type="ARBA" id="ARBA00022448"/>
    </source>
</evidence>
<feature type="transmembrane region" description="Helical" evidence="8">
    <location>
        <begin position="188"/>
        <end position="205"/>
    </location>
</feature>
<organism evidence="11 12">
    <name type="scientific">Staphylococcus cohnii subsp. cohnii</name>
    <dbReference type="NCBI Taxonomy" id="74704"/>
    <lineage>
        <taxon>Bacteria</taxon>
        <taxon>Bacillati</taxon>
        <taxon>Bacillota</taxon>
        <taxon>Bacilli</taxon>
        <taxon>Bacillales</taxon>
        <taxon>Staphylococcaceae</taxon>
        <taxon>Staphylococcus</taxon>
        <taxon>Staphylococcus cohnii species complex</taxon>
    </lineage>
</organism>
<feature type="domain" description="Cation efflux protein cytoplasmic" evidence="10">
    <location>
        <begin position="221"/>
        <end position="295"/>
    </location>
</feature>
<keyword evidence="5 8" id="KW-1133">Transmembrane helix</keyword>
<evidence type="ECO:0000313" key="11">
    <source>
        <dbReference type="EMBL" id="KKI63034.1"/>
    </source>
</evidence>
<keyword evidence="3" id="KW-0813">Transport</keyword>
<protein>
    <submittedName>
        <fullName evidence="11">Cobalt-zinc-cadmium resistance protein</fullName>
    </submittedName>
</protein>
<evidence type="ECO:0000256" key="2">
    <source>
        <dbReference type="ARBA" id="ARBA00008873"/>
    </source>
</evidence>
<feature type="transmembrane region" description="Helical" evidence="8">
    <location>
        <begin position="54"/>
        <end position="73"/>
    </location>
</feature>
<evidence type="ECO:0000313" key="12">
    <source>
        <dbReference type="Proteomes" id="UP000034455"/>
    </source>
</evidence>
<feature type="transmembrane region" description="Helical" evidence="8">
    <location>
        <begin position="85"/>
        <end position="109"/>
    </location>
</feature>
<feature type="transmembrane region" description="Helical" evidence="8">
    <location>
        <begin position="21"/>
        <end position="42"/>
    </location>
</feature>
<dbReference type="InterPro" id="IPR002524">
    <property type="entry name" value="Cation_efflux"/>
</dbReference>
<dbReference type="Pfam" id="PF01545">
    <property type="entry name" value="Cation_efflux"/>
    <property type="match status" value="1"/>
</dbReference>
<dbReference type="RefSeq" id="WP_019469228.1">
    <property type="nucleotide sequence ID" value="NZ_LAKJ01000019.1"/>
</dbReference>
<dbReference type="Proteomes" id="UP000034455">
    <property type="component" value="Unassembled WGS sequence"/>
</dbReference>
<comment type="caution">
    <text evidence="11">The sequence shown here is derived from an EMBL/GenBank/DDBJ whole genome shotgun (WGS) entry which is preliminary data.</text>
</comment>
<evidence type="ECO:0000256" key="5">
    <source>
        <dbReference type="ARBA" id="ARBA00022989"/>
    </source>
</evidence>
<dbReference type="SUPFAM" id="SSF160240">
    <property type="entry name" value="Cation efflux protein cytoplasmic domain-like"/>
    <property type="match status" value="1"/>
</dbReference>
<dbReference type="Gene3D" id="1.20.1510.10">
    <property type="entry name" value="Cation efflux protein transmembrane domain"/>
    <property type="match status" value="1"/>
</dbReference>
<dbReference type="PANTHER" id="PTHR11562">
    <property type="entry name" value="CATION EFFLUX PROTEIN/ ZINC TRANSPORTER"/>
    <property type="match status" value="1"/>
</dbReference>
<dbReference type="PATRIC" id="fig|74704.6.peg.1171"/>
<evidence type="ECO:0000256" key="1">
    <source>
        <dbReference type="ARBA" id="ARBA00004141"/>
    </source>
</evidence>
<feature type="domain" description="Cation efflux protein transmembrane" evidence="9">
    <location>
        <begin position="23"/>
        <end position="216"/>
    </location>
</feature>
<dbReference type="PANTHER" id="PTHR11562:SF17">
    <property type="entry name" value="RE54080P-RELATED"/>
    <property type="match status" value="1"/>
</dbReference>
<feature type="transmembrane region" description="Helical" evidence="8">
    <location>
        <begin position="124"/>
        <end position="148"/>
    </location>
</feature>
<dbReference type="GO" id="GO:0005886">
    <property type="term" value="C:plasma membrane"/>
    <property type="evidence" value="ECO:0007669"/>
    <property type="project" value="TreeGrafter"/>
</dbReference>
<comment type="similarity">
    <text evidence="2">Belongs to the cation diffusion facilitator (CDF) transporter (TC 2.A.4) family. SLC30A subfamily.</text>
</comment>
<evidence type="ECO:0000256" key="4">
    <source>
        <dbReference type="ARBA" id="ARBA00022692"/>
    </source>
</evidence>
<dbReference type="SUPFAM" id="SSF161111">
    <property type="entry name" value="Cation efflux protein transmembrane domain-like"/>
    <property type="match status" value="1"/>
</dbReference>
<name>A0A0M2NWZ4_STACC</name>
<gene>
    <name evidence="11" type="ORF">UF66_1140</name>
</gene>
<dbReference type="NCBIfam" id="TIGR01297">
    <property type="entry name" value="CDF"/>
    <property type="match status" value="1"/>
</dbReference>
<dbReference type="GO" id="GO:0005385">
    <property type="term" value="F:zinc ion transmembrane transporter activity"/>
    <property type="evidence" value="ECO:0007669"/>
    <property type="project" value="TreeGrafter"/>
</dbReference>
<dbReference type="InterPro" id="IPR036837">
    <property type="entry name" value="Cation_efflux_CTD_sf"/>
</dbReference>
<feature type="transmembrane region" description="Helical" evidence="8">
    <location>
        <begin position="160"/>
        <end position="182"/>
    </location>
</feature>
<evidence type="ECO:0000256" key="6">
    <source>
        <dbReference type="ARBA" id="ARBA00023065"/>
    </source>
</evidence>
<proteinExistence type="inferred from homology"/>
<dbReference type="InterPro" id="IPR027469">
    <property type="entry name" value="Cation_efflux_TMD_sf"/>
</dbReference>
<evidence type="ECO:0000259" key="9">
    <source>
        <dbReference type="Pfam" id="PF01545"/>
    </source>
</evidence>
<evidence type="ECO:0000256" key="8">
    <source>
        <dbReference type="SAM" id="Phobius"/>
    </source>
</evidence>
<evidence type="ECO:0000256" key="7">
    <source>
        <dbReference type="ARBA" id="ARBA00023136"/>
    </source>
</evidence>
<reference evidence="11 12" key="1">
    <citation type="submission" date="2015-03" db="EMBL/GenBank/DDBJ databases">
        <title>Genome Assembly of Staphylococcus cohnii subsp. cohnii strain G22B2.</title>
        <authorList>
            <person name="Nair G."/>
            <person name="Kaur G."/>
            <person name="Khatri I."/>
            <person name="Singh N.K."/>
            <person name="Sathyabama S."/>
            <person name="Maurya S.K."/>
            <person name="Subramanian S."/>
            <person name="Agrewala J.N."/>
            <person name="Mayilraj S."/>
        </authorList>
    </citation>
    <scope>NUCLEOTIDE SEQUENCE [LARGE SCALE GENOMIC DNA]</scope>
    <source>
        <strain evidence="11 12">G22B2</strain>
    </source>
</reference>
<dbReference type="InterPro" id="IPR058533">
    <property type="entry name" value="Cation_efflux_TM"/>
</dbReference>
<comment type="subcellular location">
    <subcellularLocation>
        <location evidence="1">Membrane</location>
        <topology evidence="1">Multi-pass membrane protein</topology>
    </subcellularLocation>
</comment>
<dbReference type="InterPro" id="IPR027470">
    <property type="entry name" value="Cation_efflux_CTD"/>
</dbReference>
<keyword evidence="6" id="KW-0406">Ion transport</keyword>
<keyword evidence="7 8" id="KW-0472">Membrane</keyword>